<evidence type="ECO:0000313" key="6">
    <source>
        <dbReference type="EnsemblFungi" id="PTTG_30546-t43_1-p1"/>
    </source>
</evidence>
<proteinExistence type="predicted"/>
<evidence type="ECO:0000256" key="2">
    <source>
        <dbReference type="ARBA" id="ARBA00022801"/>
    </source>
</evidence>
<dbReference type="Gene3D" id="3.40.50.300">
    <property type="entry name" value="P-loop containing nucleotide triphosphate hydrolases"/>
    <property type="match status" value="1"/>
</dbReference>
<dbReference type="InterPro" id="IPR001650">
    <property type="entry name" value="Helicase_C-like"/>
</dbReference>
<sequence length="249" mass="28940">MKVGAPEAIKSLAQLMKSIFLRRTKDVLLNLPQKMEHAVVVQCSEKWEPCSRELHARFIRTFGRLRTSGELWDPAEFFRQLMMLRQFCNHPIFARADLPNQATWRWQDSSKVVHLIGRIERTKAVIFSSFVAFLQIIGRALEEHHIGFTWLTGALRVAQRDENLNTFRNNDSCNVLLASVEAAGVGIDLRCAQNVYIMEPSWNPASEFQAIDRLYRLGQENSVFVYWYYLQQSLEMNIHQVQRRKGELA</sequence>
<dbReference type="PANTHER" id="PTHR45626:SF22">
    <property type="entry name" value="DNA REPAIR PROTEIN RAD5"/>
    <property type="match status" value="1"/>
</dbReference>
<dbReference type="InterPro" id="IPR000330">
    <property type="entry name" value="SNF2_N"/>
</dbReference>
<evidence type="ECO:0000256" key="1">
    <source>
        <dbReference type="ARBA" id="ARBA00022741"/>
    </source>
</evidence>
<reference evidence="5" key="2">
    <citation type="submission" date="2016-05" db="EMBL/GenBank/DDBJ databases">
        <title>Comparative analysis highlights variable genome content of wheat rusts and divergence of the mating loci.</title>
        <authorList>
            <person name="Cuomo C.A."/>
            <person name="Bakkeren G."/>
            <person name="Szabo L."/>
            <person name="Khalil H."/>
            <person name="Joly D."/>
            <person name="Goldberg J."/>
            <person name="Young S."/>
            <person name="Zeng Q."/>
            <person name="Fellers J."/>
        </authorList>
    </citation>
    <scope>NUCLEOTIDE SEQUENCE [LARGE SCALE GENOMIC DNA]</scope>
    <source>
        <strain evidence="5">1-1 BBBD Race 1</strain>
    </source>
</reference>
<keyword evidence="2" id="KW-0378">Hydrolase</keyword>
<evidence type="ECO:0000313" key="5">
    <source>
        <dbReference type="EMBL" id="OAV85404.1"/>
    </source>
</evidence>
<dbReference type="GO" id="GO:0008094">
    <property type="term" value="F:ATP-dependent activity, acting on DNA"/>
    <property type="evidence" value="ECO:0007669"/>
    <property type="project" value="TreeGrafter"/>
</dbReference>
<dbReference type="GO" id="GO:0016787">
    <property type="term" value="F:hydrolase activity"/>
    <property type="evidence" value="ECO:0007669"/>
    <property type="project" value="UniProtKB-KW"/>
</dbReference>
<dbReference type="SUPFAM" id="SSF52540">
    <property type="entry name" value="P-loop containing nucleoside triphosphate hydrolases"/>
    <property type="match status" value="1"/>
</dbReference>
<protein>
    <submittedName>
        <fullName evidence="6">Helicase C-terminal domain-containing protein</fullName>
    </submittedName>
</protein>
<dbReference type="SMART" id="SM00490">
    <property type="entry name" value="HELICc"/>
    <property type="match status" value="1"/>
</dbReference>
<dbReference type="InterPro" id="IPR027417">
    <property type="entry name" value="P-loop_NTPase"/>
</dbReference>
<dbReference type="InterPro" id="IPR049730">
    <property type="entry name" value="SNF2/RAD54-like_C"/>
</dbReference>
<dbReference type="OrthoDB" id="2507053at2759"/>
<dbReference type="AlphaFoldDB" id="A0A180FYB3"/>
<evidence type="ECO:0000256" key="3">
    <source>
        <dbReference type="ARBA" id="ARBA00022840"/>
    </source>
</evidence>
<dbReference type="CDD" id="cd18793">
    <property type="entry name" value="SF2_C_SNF"/>
    <property type="match status" value="1"/>
</dbReference>
<dbReference type="EMBL" id="ADAS02004495">
    <property type="protein sequence ID" value="OAV85404.1"/>
    <property type="molecule type" value="Genomic_DNA"/>
</dbReference>
<dbReference type="STRING" id="630390.A0A180FYB3"/>
<feature type="non-terminal residue" evidence="5">
    <location>
        <position position="249"/>
    </location>
</feature>
<reference evidence="6 7" key="3">
    <citation type="journal article" date="2017" name="G3 (Bethesda)">
        <title>Comparative analysis highlights variable genome content of wheat rusts and divergence of the mating loci.</title>
        <authorList>
            <person name="Cuomo C.A."/>
            <person name="Bakkeren G."/>
            <person name="Khalil H.B."/>
            <person name="Panwar V."/>
            <person name="Joly D."/>
            <person name="Linning R."/>
            <person name="Sakthikumar S."/>
            <person name="Song X."/>
            <person name="Adiconis X."/>
            <person name="Fan L."/>
            <person name="Goldberg J.M."/>
            <person name="Levin J.Z."/>
            <person name="Young S."/>
            <person name="Zeng Q."/>
            <person name="Anikster Y."/>
            <person name="Bruce M."/>
            <person name="Wang M."/>
            <person name="Yin C."/>
            <person name="McCallum B."/>
            <person name="Szabo L.J."/>
            <person name="Hulbert S."/>
            <person name="Chen X."/>
            <person name="Fellers J.P."/>
        </authorList>
    </citation>
    <scope>NUCLEOTIDE SEQUENCE</scope>
    <source>
        <strain evidence="7">Isolate 1-1 / race 1 (BBBD)</strain>
        <strain evidence="6">isolate 1-1 / race 1 (BBBD)</strain>
    </source>
</reference>
<dbReference type="Proteomes" id="UP000005240">
    <property type="component" value="Unassembled WGS sequence"/>
</dbReference>
<dbReference type="EnsemblFungi" id="PTTG_30546-t43_1">
    <property type="protein sequence ID" value="PTTG_30546-t43_1-p1"/>
    <property type="gene ID" value="PTTG_30546"/>
</dbReference>
<keyword evidence="7" id="KW-1185">Reference proteome</keyword>
<dbReference type="GO" id="GO:0006281">
    <property type="term" value="P:DNA repair"/>
    <property type="evidence" value="ECO:0007669"/>
    <property type="project" value="TreeGrafter"/>
</dbReference>
<evidence type="ECO:0000313" key="7">
    <source>
        <dbReference type="Proteomes" id="UP000005240"/>
    </source>
</evidence>
<gene>
    <name evidence="5" type="ORF">PTTG_30546</name>
</gene>
<reference evidence="5" key="1">
    <citation type="submission" date="2009-11" db="EMBL/GenBank/DDBJ databases">
        <authorList>
            <consortium name="The Broad Institute Genome Sequencing Platform"/>
            <person name="Ward D."/>
            <person name="Feldgarden M."/>
            <person name="Earl A."/>
            <person name="Young S.K."/>
            <person name="Zeng Q."/>
            <person name="Koehrsen M."/>
            <person name="Alvarado L."/>
            <person name="Berlin A."/>
            <person name="Bochicchio J."/>
            <person name="Borenstein D."/>
            <person name="Chapman S.B."/>
            <person name="Chen Z."/>
            <person name="Engels R."/>
            <person name="Freedman E."/>
            <person name="Gellesch M."/>
            <person name="Goldberg J."/>
            <person name="Griggs A."/>
            <person name="Gujja S."/>
            <person name="Heilman E."/>
            <person name="Heiman D."/>
            <person name="Hepburn T."/>
            <person name="Howarth C."/>
            <person name="Jen D."/>
            <person name="Larson L."/>
            <person name="Lewis B."/>
            <person name="Mehta T."/>
            <person name="Park D."/>
            <person name="Pearson M."/>
            <person name="Roberts A."/>
            <person name="Saif S."/>
            <person name="Shea T."/>
            <person name="Shenoy N."/>
            <person name="Sisk P."/>
            <person name="Stolte C."/>
            <person name="Sykes S."/>
            <person name="Thomson T."/>
            <person name="Walk T."/>
            <person name="White J."/>
            <person name="Yandava C."/>
            <person name="Izard J."/>
            <person name="Baranova O.V."/>
            <person name="Blanton J.M."/>
            <person name="Tanner A.C."/>
            <person name="Dewhirst F.E."/>
            <person name="Haas B."/>
            <person name="Nusbaum C."/>
            <person name="Birren B."/>
        </authorList>
    </citation>
    <scope>NUCLEOTIDE SEQUENCE [LARGE SCALE GENOMIC DNA]</scope>
    <source>
        <strain evidence="5">1-1 BBBD Race 1</strain>
    </source>
</reference>
<reference evidence="6" key="4">
    <citation type="submission" date="2025-05" db="UniProtKB">
        <authorList>
            <consortium name="EnsemblFungi"/>
        </authorList>
    </citation>
    <scope>IDENTIFICATION</scope>
    <source>
        <strain evidence="6">isolate 1-1 / race 1 (BBBD)</strain>
    </source>
</reference>
<dbReference type="GO" id="GO:0005634">
    <property type="term" value="C:nucleus"/>
    <property type="evidence" value="ECO:0007669"/>
    <property type="project" value="TreeGrafter"/>
</dbReference>
<feature type="domain" description="Helicase C-terminal" evidence="4">
    <location>
        <begin position="111"/>
        <end position="249"/>
    </location>
</feature>
<dbReference type="PROSITE" id="PS51194">
    <property type="entry name" value="HELICASE_CTER"/>
    <property type="match status" value="1"/>
</dbReference>
<accession>A0A180FYB3</accession>
<keyword evidence="3" id="KW-0067">ATP-binding</keyword>
<dbReference type="Pfam" id="PF00176">
    <property type="entry name" value="SNF2-rel_dom"/>
    <property type="match status" value="1"/>
</dbReference>
<organism evidence="5">
    <name type="scientific">Puccinia triticina (isolate 1-1 / race 1 (BBBD))</name>
    <name type="common">Brown leaf rust fungus</name>
    <dbReference type="NCBI Taxonomy" id="630390"/>
    <lineage>
        <taxon>Eukaryota</taxon>
        <taxon>Fungi</taxon>
        <taxon>Dikarya</taxon>
        <taxon>Basidiomycota</taxon>
        <taxon>Pucciniomycotina</taxon>
        <taxon>Pucciniomycetes</taxon>
        <taxon>Pucciniales</taxon>
        <taxon>Pucciniaceae</taxon>
        <taxon>Puccinia</taxon>
    </lineage>
</organism>
<keyword evidence="1" id="KW-0547">Nucleotide-binding</keyword>
<dbReference type="PANTHER" id="PTHR45626">
    <property type="entry name" value="TRANSCRIPTION TERMINATION FACTOR 2-RELATED"/>
    <property type="match status" value="1"/>
</dbReference>
<evidence type="ECO:0000259" key="4">
    <source>
        <dbReference type="PROSITE" id="PS51194"/>
    </source>
</evidence>
<dbReference type="InterPro" id="IPR050628">
    <property type="entry name" value="SNF2_RAD54_helicase_TF"/>
</dbReference>
<dbReference type="Pfam" id="PF00271">
    <property type="entry name" value="Helicase_C"/>
    <property type="match status" value="1"/>
</dbReference>
<dbReference type="GO" id="GO:0005524">
    <property type="term" value="F:ATP binding"/>
    <property type="evidence" value="ECO:0007669"/>
    <property type="project" value="UniProtKB-KW"/>
</dbReference>
<name>A0A180FYB3_PUCT1</name>
<dbReference type="VEuPathDB" id="FungiDB:PTTG_30546"/>